<reference evidence="1 2" key="1">
    <citation type="submission" date="2014-10" db="EMBL/GenBank/DDBJ databases">
        <title>Genome sequence of Micropolyspora internatus JCM3315.</title>
        <authorList>
            <person name="Shin S.-K."/>
            <person name="Yi H."/>
        </authorList>
    </citation>
    <scope>NUCLEOTIDE SEQUENCE [LARGE SCALE GENOMIC DNA]</scope>
    <source>
        <strain evidence="1 2">JCM 3315</strain>
    </source>
</reference>
<evidence type="ECO:0000313" key="2">
    <source>
        <dbReference type="Proteomes" id="UP000030848"/>
    </source>
</evidence>
<accession>A0A837D884</accession>
<organism evidence="1 2">
    <name type="scientific">Saccharomonospora viridis</name>
    <dbReference type="NCBI Taxonomy" id="1852"/>
    <lineage>
        <taxon>Bacteria</taxon>
        <taxon>Bacillati</taxon>
        <taxon>Actinomycetota</taxon>
        <taxon>Actinomycetes</taxon>
        <taxon>Pseudonocardiales</taxon>
        <taxon>Pseudonocardiaceae</taxon>
        <taxon>Saccharomonospora</taxon>
    </lineage>
</organism>
<dbReference type="AlphaFoldDB" id="A0A837D884"/>
<gene>
    <name evidence="1" type="ORF">MINT15_09410</name>
</gene>
<evidence type="ECO:0000313" key="1">
    <source>
        <dbReference type="EMBL" id="KHF44059.1"/>
    </source>
</evidence>
<dbReference type="Proteomes" id="UP000030848">
    <property type="component" value="Unassembled WGS sequence"/>
</dbReference>
<name>A0A837D884_9PSEU</name>
<dbReference type="EMBL" id="JRZE01000003">
    <property type="protein sequence ID" value="KHF44059.1"/>
    <property type="molecule type" value="Genomic_DNA"/>
</dbReference>
<protein>
    <submittedName>
        <fullName evidence="1">Uncharacterized protein</fullName>
    </submittedName>
</protein>
<proteinExistence type="predicted"/>
<sequence>MGRDECARCGRALSGVRRGPTPSAPFGGWPTECSARASSLSSTGGCPLWAIGNRGPTRMLLGGAMTVSKRSYTVRCGHSAAVVR</sequence>
<comment type="caution">
    <text evidence="1">The sequence shown here is derived from an EMBL/GenBank/DDBJ whole genome shotgun (WGS) entry which is preliminary data.</text>
</comment>